<sequence>MWLEETLSSSRVIDLRHLLCQGVTSACEAIRSTKEDLTKTKKKRTLVKGVTLPADSGVTLKDKPATSESGDKQGEDPTILRNSLPIEIEHADLHHLREYFSIPSSVEVRFPSGADRVDRPLVARCVRDSLALPLVRKGGVDALVRKAWVPAKQADKPRALPTDETFAPLEKLKMFFKLRMHWKIFCKVANAGFQLARRADFLGEENKDLKAQAPSEKVASLEEELTEVRGELLES</sequence>
<accession>A0AAV3PJF2</accession>
<reference evidence="2 3" key="1">
    <citation type="submission" date="2024-01" db="EMBL/GenBank/DDBJ databases">
        <title>The complete chloroplast genome sequence of Lithospermum erythrorhizon: insights into the phylogenetic relationship among Boraginaceae species and the maternal lineages of purple gromwells.</title>
        <authorList>
            <person name="Okada T."/>
            <person name="Watanabe K."/>
        </authorList>
    </citation>
    <scope>NUCLEOTIDE SEQUENCE [LARGE SCALE GENOMIC DNA]</scope>
</reference>
<comment type="caution">
    <text evidence="2">The sequence shown here is derived from an EMBL/GenBank/DDBJ whole genome shotgun (WGS) entry which is preliminary data.</text>
</comment>
<evidence type="ECO:0000256" key="1">
    <source>
        <dbReference type="SAM" id="MobiDB-lite"/>
    </source>
</evidence>
<feature type="compositionally biased region" description="Basic and acidic residues" evidence="1">
    <location>
        <begin position="60"/>
        <end position="75"/>
    </location>
</feature>
<protein>
    <submittedName>
        <fullName evidence="2">Uncharacterized protein</fullName>
    </submittedName>
</protein>
<dbReference type="EMBL" id="BAABME010017456">
    <property type="protein sequence ID" value="GAA0150147.1"/>
    <property type="molecule type" value="Genomic_DNA"/>
</dbReference>
<keyword evidence="3" id="KW-1185">Reference proteome</keyword>
<gene>
    <name evidence="2" type="ORF">LIER_37071</name>
</gene>
<name>A0AAV3PJF2_LITER</name>
<evidence type="ECO:0000313" key="2">
    <source>
        <dbReference type="EMBL" id="GAA0150147.1"/>
    </source>
</evidence>
<dbReference type="AlphaFoldDB" id="A0AAV3PJF2"/>
<feature type="region of interest" description="Disordered" evidence="1">
    <location>
        <begin position="57"/>
        <end position="78"/>
    </location>
</feature>
<evidence type="ECO:0000313" key="3">
    <source>
        <dbReference type="Proteomes" id="UP001454036"/>
    </source>
</evidence>
<proteinExistence type="predicted"/>
<dbReference type="Proteomes" id="UP001454036">
    <property type="component" value="Unassembled WGS sequence"/>
</dbReference>
<organism evidence="2 3">
    <name type="scientific">Lithospermum erythrorhizon</name>
    <name type="common">Purple gromwell</name>
    <name type="synonym">Lithospermum officinale var. erythrorhizon</name>
    <dbReference type="NCBI Taxonomy" id="34254"/>
    <lineage>
        <taxon>Eukaryota</taxon>
        <taxon>Viridiplantae</taxon>
        <taxon>Streptophyta</taxon>
        <taxon>Embryophyta</taxon>
        <taxon>Tracheophyta</taxon>
        <taxon>Spermatophyta</taxon>
        <taxon>Magnoliopsida</taxon>
        <taxon>eudicotyledons</taxon>
        <taxon>Gunneridae</taxon>
        <taxon>Pentapetalae</taxon>
        <taxon>asterids</taxon>
        <taxon>lamiids</taxon>
        <taxon>Boraginales</taxon>
        <taxon>Boraginaceae</taxon>
        <taxon>Boraginoideae</taxon>
        <taxon>Lithospermeae</taxon>
        <taxon>Lithospermum</taxon>
    </lineage>
</organism>